<dbReference type="Gene3D" id="3.40.50.620">
    <property type="entry name" value="HUPs"/>
    <property type="match status" value="1"/>
</dbReference>
<dbReference type="InterPro" id="IPR006016">
    <property type="entry name" value="UspA"/>
</dbReference>
<dbReference type="EMBL" id="CP091512">
    <property type="protein sequence ID" value="UOO92126.1"/>
    <property type="molecule type" value="Genomic_DNA"/>
</dbReference>
<sequence length="150" mass="16149">MLYTNILVPFDDSEAALAGLKEACRIGLHTGAVLHIVHVIDLAQFAWSGATYLHTDELAIASSDVSKSIFKRSESIVAEFPNLNTHCTVLEAVGEKVASLLVHKLEEWECDLVVMGTHGFSGVKHLLMGSVAQDVIRQAGVPVTVIRVAS</sequence>
<dbReference type="RefSeq" id="WP_019958268.1">
    <property type="nucleotide sequence ID" value="NZ_CP091512.1"/>
</dbReference>
<protein>
    <submittedName>
        <fullName evidence="3">Universal stress protein</fullName>
    </submittedName>
</protein>
<proteinExistence type="inferred from homology"/>
<feature type="domain" description="UspA" evidence="2">
    <location>
        <begin position="3"/>
        <end position="147"/>
    </location>
</feature>
<evidence type="ECO:0000259" key="2">
    <source>
        <dbReference type="Pfam" id="PF00582"/>
    </source>
</evidence>
<accession>A0ABY4E8R1</accession>
<reference evidence="3" key="1">
    <citation type="submission" date="2021-12" db="EMBL/GenBank/DDBJ databases">
        <authorList>
            <person name="Veyrier F.J."/>
        </authorList>
    </citation>
    <scope>NUCLEOTIDE SEQUENCE</scope>
    <source>
        <strain evidence="3">SAG 1488-6</strain>
    </source>
</reference>
<comment type="similarity">
    <text evidence="1">Belongs to the universal stress protein A family.</text>
</comment>
<dbReference type="Pfam" id="PF00582">
    <property type="entry name" value="Usp"/>
    <property type="match status" value="1"/>
</dbReference>
<dbReference type="InterPro" id="IPR006015">
    <property type="entry name" value="Universal_stress_UspA"/>
</dbReference>
<dbReference type="PRINTS" id="PR01438">
    <property type="entry name" value="UNVRSLSTRESS"/>
</dbReference>
<evidence type="ECO:0000313" key="3">
    <source>
        <dbReference type="EMBL" id="UOO92126.1"/>
    </source>
</evidence>
<dbReference type="InterPro" id="IPR014729">
    <property type="entry name" value="Rossmann-like_a/b/a_fold"/>
</dbReference>
<dbReference type="CDD" id="cd00293">
    <property type="entry name" value="USP-like"/>
    <property type="match status" value="1"/>
</dbReference>
<dbReference type="PANTHER" id="PTHR46268:SF6">
    <property type="entry name" value="UNIVERSAL STRESS PROTEIN UP12"/>
    <property type="match status" value="1"/>
</dbReference>
<gene>
    <name evidence="3" type="ORF">LVJ81_10950</name>
</gene>
<evidence type="ECO:0000256" key="1">
    <source>
        <dbReference type="ARBA" id="ARBA00008791"/>
    </source>
</evidence>
<name>A0ABY4E8R1_VITST</name>
<keyword evidence="4" id="KW-1185">Reference proteome</keyword>
<dbReference type="Proteomes" id="UP000832034">
    <property type="component" value="Chromosome"/>
</dbReference>
<reference evidence="3" key="2">
    <citation type="journal article" date="2022" name="Res Sq">
        <title>Evolution of multicellular longitudinally dividing oral cavity symbionts (Neisseriaceae).</title>
        <authorList>
            <person name="Nyongesa S."/>
            <person name="Weber P."/>
            <person name="Bernet E."/>
            <person name="Pullido F."/>
            <person name="Nieckarz M."/>
            <person name="Delaby M."/>
            <person name="Nieves C."/>
            <person name="Viehboeck T."/>
            <person name="Krause N."/>
            <person name="Rivera-Millot A."/>
            <person name="Nakamura A."/>
            <person name="Vischer N."/>
            <person name="VanNieuwenhze M."/>
            <person name="Brun Y."/>
            <person name="Cava F."/>
            <person name="Bulgheresi S."/>
            <person name="Veyrier F."/>
        </authorList>
    </citation>
    <scope>NUCLEOTIDE SEQUENCE</scope>
    <source>
        <strain evidence="3">SAG 1488-6</strain>
    </source>
</reference>
<dbReference type="PANTHER" id="PTHR46268">
    <property type="entry name" value="STRESS RESPONSE PROTEIN NHAX"/>
    <property type="match status" value="1"/>
</dbReference>
<dbReference type="SUPFAM" id="SSF52402">
    <property type="entry name" value="Adenine nucleotide alpha hydrolases-like"/>
    <property type="match status" value="1"/>
</dbReference>
<organism evidence="3 4">
    <name type="scientific">Vitreoscilla stercoraria</name>
    <dbReference type="NCBI Taxonomy" id="61"/>
    <lineage>
        <taxon>Bacteria</taxon>
        <taxon>Pseudomonadati</taxon>
        <taxon>Pseudomonadota</taxon>
        <taxon>Betaproteobacteria</taxon>
        <taxon>Neisseriales</taxon>
        <taxon>Neisseriaceae</taxon>
        <taxon>Vitreoscilla</taxon>
    </lineage>
</organism>
<evidence type="ECO:0000313" key="4">
    <source>
        <dbReference type="Proteomes" id="UP000832034"/>
    </source>
</evidence>